<evidence type="ECO:0000256" key="2">
    <source>
        <dbReference type="ARBA" id="ARBA00005811"/>
    </source>
</evidence>
<dbReference type="GO" id="GO:0005886">
    <property type="term" value="C:plasma membrane"/>
    <property type="evidence" value="ECO:0007669"/>
    <property type="project" value="UniProtKB-SubCell"/>
</dbReference>
<evidence type="ECO:0000313" key="10">
    <source>
        <dbReference type="Proteomes" id="UP000316609"/>
    </source>
</evidence>
<organism evidence="9 10">
    <name type="scientific">Eiseniibacteriota bacterium</name>
    <dbReference type="NCBI Taxonomy" id="2212470"/>
    <lineage>
        <taxon>Bacteria</taxon>
        <taxon>Candidatus Eiseniibacteriota</taxon>
    </lineage>
</organism>
<evidence type="ECO:0000256" key="7">
    <source>
        <dbReference type="RuleBase" id="RU003879"/>
    </source>
</evidence>
<dbReference type="GO" id="GO:0015031">
    <property type="term" value="P:protein transport"/>
    <property type="evidence" value="ECO:0007669"/>
    <property type="project" value="UniProtKB-KW"/>
</dbReference>
<accession>A0A538TUC3</accession>
<evidence type="ECO:0000256" key="1">
    <source>
        <dbReference type="ARBA" id="ARBA00004162"/>
    </source>
</evidence>
<dbReference type="GO" id="GO:0022857">
    <property type="term" value="F:transmembrane transporter activity"/>
    <property type="evidence" value="ECO:0007669"/>
    <property type="project" value="InterPro"/>
</dbReference>
<keyword evidence="6 8" id="KW-0472">Membrane</keyword>
<evidence type="ECO:0000313" key="9">
    <source>
        <dbReference type="EMBL" id="TMQ67211.1"/>
    </source>
</evidence>
<gene>
    <name evidence="9" type="ORF">E6K78_05395</name>
</gene>
<comment type="caution">
    <text evidence="9">The sequence shown here is derived from an EMBL/GenBank/DDBJ whole genome shotgun (WGS) entry which is preliminary data.</text>
</comment>
<evidence type="ECO:0008006" key="11">
    <source>
        <dbReference type="Google" id="ProtNLM"/>
    </source>
</evidence>
<evidence type="ECO:0000256" key="3">
    <source>
        <dbReference type="ARBA" id="ARBA00022475"/>
    </source>
</evidence>
<feature type="transmembrane region" description="Helical" evidence="8">
    <location>
        <begin position="21"/>
        <end position="42"/>
    </location>
</feature>
<comment type="subcellular location">
    <subcellularLocation>
        <location evidence="1">Cell membrane</location>
        <topology evidence="1">Single-pass membrane protein</topology>
    </subcellularLocation>
    <subcellularLocation>
        <location evidence="7">Cell membrane</location>
        <topology evidence="7">Single-pass type II membrane protein</topology>
    </subcellularLocation>
</comment>
<keyword evidence="3" id="KW-1003">Cell membrane</keyword>
<reference evidence="9 10" key="1">
    <citation type="journal article" date="2019" name="Nat. Microbiol.">
        <title>Mediterranean grassland soil C-N compound turnover is dependent on rainfall and depth, and is mediated by genomically divergent microorganisms.</title>
        <authorList>
            <person name="Diamond S."/>
            <person name="Andeer P.F."/>
            <person name="Li Z."/>
            <person name="Crits-Christoph A."/>
            <person name="Burstein D."/>
            <person name="Anantharaman K."/>
            <person name="Lane K.R."/>
            <person name="Thomas B.C."/>
            <person name="Pan C."/>
            <person name="Northen T.R."/>
            <person name="Banfield J.F."/>
        </authorList>
    </citation>
    <scope>NUCLEOTIDE SEQUENCE [LARGE SCALE GENOMIC DNA]</scope>
    <source>
        <strain evidence="9">WS_8</strain>
    </source>
</reference>
<dbReference type="Proteomes" id="UP000316609">
    <property type="component" value="Unassembled WGS sequence"/>
</dbReference>
<name>A0A538TUC3_UNCEI</name>
<evidence type="ECO:0000256" key="6">
    <source>
        <dbReference type="ARBA" id="ARBA00023136"/>
    </source>
</evidence>
<proteinExistence type="inferred from homology"/>
<dbReference type="InterPro" id="IPR003400">
    <property type="entry name" value="ExbD"/>
</dbReference>
<evidence type="ECO:0000256" key="5">
    <source>
        <dbReference type="ARBA" id="ARBA00022989"/>
    </source>
</evidence>
<comment type="similarity">
    <text evidence="2 7">Belongs to the ExbD/TolR family.</text>
</comment>
<keyword evidence="4 7" id="KW-0812">Transmembrane</keyword>
<dbReference type="Pfam" id="PF02472">
    <property type="entry name" value="ExbD"/>
    <property type="match status" value="1"/>
</dbReference>
<keyword evidence="7" id="KW-0813">Transport</keyword>
<evidence type="ECO:0000256" key="4">
    <source>
        <dbReference type="ARBA" id="ARBA00022692"/>
    </source>
</evidence>
<dbReference type="AlphaFoldDB" id="A0A538TUC3"/>
<keyword evidence="5 8" id="KW-1133">Transmembrane helix</keyword>
<keyword evidence="7" id="KW-0653">Protein transport</keyword>
<sequence>MRRRQDRRQRWRAALPSNGSVNLISMMDILTVLLLFLLKSYVAGGEVMVPPAGIRLPASTAKDLPQTSLVIAIDDDEILVGNERAATVAEALGTEGLEVAPLAARLEQVRDQQDEIARRRGDPHATTRSATIQGDRNIEFRVLQKVMFTLNQSGYDAIALAVLQKS</sequence>
<protein>
    <recommendedName>
        <fullName evidence="11">Biopolymer transporter ExbD</fullName>
    </recommendedName>
</protein>
<dbReference type="EMBL" id="VBOY01000046">
    <property type="protein sequence ID" value="TMQ67211.1"/>
    <property type="molecule type" value="Genomic_DNA"/>
</dbReference>
<evidence type="ECO:0000256" key="8">
    <source>
        <dbReference type="SAM" id="Phobius"/>
    </source>
</evidence>